<sequence>MERAVKAVASFLRGAAADEAADVREKIQLLQEELLQTPLALDVSVQMVQQETQTDSETEPTFSHEQKMVLEGKFPSQQFKQFNANFRKDESSKTHIILLVDRSGSMSGKPFSQVKLALREIMDQAVYDELKVVDVILYDSTASQLALTVRNYGQVIDSLKIGGSTNFKAAFDETINVISKTKNIPFKETVIIFLTDGCDTCNGKSQANFHAKAWANTIKDQGHQVIVHSVGFSRDHDLQFLKKIAHAGTAEGIYRYCENDDGPEALKDKLEELFDYVNLRDGRPVHFDISMTDGSTKLVSNGSTSGTIEGVLMATKREDGTHEDMQVKGECWLYVADSTLLPTFQIGMQMEIIEKRNKFNLQIPCLVNSVNRVVLKSESERALWNIAVLSRNADILGSQLSDAVTAGADVSKLQKRLDVLQKKLANAEVFRPGFNKATREELIELIKENQSKMDRLHDVMAQCLRGEAQSVSLLARAHDLRYEAKFNKSRRQRLMNRRVAQNFNVVKSDTQTAKVACEEDLVSLSQDALEFYLCILSQCSVKDILLDGTDLGNAIGIGLAVSRPEHVIDDPTSIRVHSISASLVSRSSIMDALEYKINLGGQLSAHGGFYFGSQSSEFGYATVGAGREPINAWLPLYVHPVHWERVKSCLRPSLGYLCTLDPLAYSESQMDVLFMVLGNMISQLYKHHIGENQLKLIFALQSTCNACMKDFGLLDKITEKIEAFVSSPMGRFKDSIPNLFTLIGYLVSVPMADVKKILGISPGADAKTALSKLWVTLLSEVLRRGSLANTEFHESEAHQNGLLKALLHGRRAAADTQQANTASLSSEHLGQLCWSLSSTPGAQWSVNILQYNPAEDVPQSEATIKCSSAEEKAIELWAQHKCGEIKNKNRSDQVKEAKKTVKAWIERVREKVGKPMLSPGKAQEVTADTATVDSRLKEIATLKAADFDTTVINSSILKVTAKVLTKLSQSCYPPLAGLPGCVGFLEFWITSSEDVQDMQLNGGMPPAHWISGVKDAVSRIYQKMDDFKKACADAARAQGEGASGQAGDEDDDDDEDFRSRGEGPLEQKEESEGEEYYDEVDADAVAIRRRRHQGVVTIPMLLRALNLEGDAIELVRAMLCQAVDNPRSSQARTSFAQGEFLDLSVAGNARASLQNVESVLIRHREAAILKIQDRQTWEIGNRCMLRADSIWSFIGYLMLTYKERGEGFSSLIDLILTTPDIRNCPLIAEKILILLSGKYQDHVVFAKGNAWVPDKKMSKQFERVLGEEEWLNIERELLSNVEIHVYRESDIPNRHSHCNSNPYIPNRLRKVLSIPLNEKEEQPRTSLRHKSLRKKT</sequence>
<dbReference type="SUPFAM" id="SSF53300">
    <property type="entry name" value="vWA-like"/>
    <property type="match status" value="1"/>
</dbReference>
<evidence type="ECO:0000313" key="3">
    <source>
        <dbReference type="Proteomes" id="UP000694888"/>
    </source>
</evidence>
<dbReference type="Pfam" id="PF00092">
    <property type="entry name" value="VWA"/>
    <property type="match status" value="1"/>
</dbReference>
<feature type="compositionally biased region" description="Basic and acidic residues" evidence="1">
    <location>
        <begin position="1057"/>
        <end position="1070"/>
    </location>
</feature>
<protein>
    <submittedName>
        <fullName evidence="4">Uncharacterized protein LOC101861595</fullName>
    </submittedName>
</protein>
<proteinExistence type="predicted"/>
<keyword evidence="3" id="KW-1185">Reference proteome</keyword>
<reference evidence="4" key="1">
    <citation type="submission" date="2025-08" db="UniProtKB">
        <authorList>
            <consortium name="RefSeq"/>
        </authorList>
    </citation>
    <scope>IDENTIFICATION</scope>
</reference>
<feature type="region of interest" description="Disordered" evidence="1">
    <location>
        <begin position="1038"/>
        <end position="1077"/>
    </location>
</feature>
<name>A0ABM0JVN3_APLCA</name>
<organism evidence="3 4">
    <name type="scientific">Aplysia californica</name>
    <name type="common">California sea hare</name>
    <dbReference type="NCBI Taxonomy" id="6500"/>
    <lineage>
        <taxon>Eukaryota</taxon>
        <taxon>Metazoa</taxon>
        <taxon>Spiralia</taxon>
        <taxon>Lophotrochozoa</taxon>
        <taxon>Mollusca</taxon>
        <taxon>Gastropoda</taxon>
        <taxon>Heterobranchia</taxon>
        <taxon>Euthyneura</taxon>
        <taxon>Tectipleura</taxon>
        <taxon>Aplysiida</taxon>
        <taxon>Aplysioidea</taxon>
        <taxon>Aplysiidae</taxon>
        <taxon>Aplysia</taxon>
    </lineage>
</organism>
<dbReference type="SMART" id="SM00327">
    <property type="entry name" value="VWA"/>
    <property type="match status" value="1"/>
</dbReference>
<dbReference type="CDD" id="cd00198">
    <property type="entry name" value="vWFA"/>
    <property type="match status" value="1"/>
</dbReference>
<dbReference type="RefSeq" id="XP_005102606.3">
    <property type="nucleotide sequence ID" value="XM_005102549.3"/>
</dbReference>
<feature type="compositionally biased region" description="Acidic residues" evidence="1">
    <location>
        <begin position="1047"/>
        <end position="1056"/>
    </location>
</feature>
<evidence type="ECO:0000313" key="4">
    <source>
        <dbReference type="RefSeq" id="XP_005102606.3"/>
    </source>
</evidence>
<evidence type="ECO:0000259" key="2">
    <source>
        <dbReference type="PROSITE" id="PS50234"/>
    </source>
</evidence>
<feature type="domain" description="VWFA" evidence="2">
    <location>
        <begin position="95"/>
        <end position="277"/>
    </location>
</feature>
<dbReference type="InterPro" id="IPR036465">
    <property type="entry name" value="vWFA_dom_sf"/>
</dbReference>
<dbReference type="Proteomes" id="UP000694888">
    <property type="component" value="Unplaced"/>
</dbReference>
<gene>
    <name evidence="4" type="primary">LOC101861595</name>
</gene>
<dbReference type="InterPro" id="IPR002035">
    <property type="entry name" value="VWF_A"/>
</dbReference>
<dbReference type="GeneID" id="101861595"/>
<evidence type="ECO:0000256" key="1">
    <source>
        <dbReference type="SAM" id="MobiDB-lite"/>
    </source>
</evidence>
<dbReference type="PROSITE" id="PS50234">
    <property type="entry name" value="VWFA"/>
    <property type="match status" value="1"/>
</dbReference>
<accession>A0ABM0JVN3</accession>
<dbReference type="Gene3D" id="3.40.50.410">
    <property type="entry name" value="von Willebrand factor, type A domain"/>
    <property type="match status" value="1"/>
</dbReference>